<proteinExistence type="predicted"/>
<organism evidence="2 3">
    <name type="scientific">Alishewanella maricola</name>
    <dbReference type="NCBI Taxonomy" id="2795740"/>
    <lineage>
        <taxon>Bacteria</taxon>
        <taxon>Pseudomonadati</taxon>
        <taxon>Pseudomonadota</taxon>
        <taxon>Gammaproteobacteria</taxon>
        <taxon>Alteromonadales</taxon>
        <taxon>Alteromonadaceae</taxon>
        <taxon>Alishewanella</taxon>
    </lineage>
</organism>
<name>A0ABS8C467_9ALTE</name>
<feature type="signal peptide" evidence="1">
    <location>
        <begin position="1"/>
        <end position="17"/>
    </location>
</feature>
<keyword evidence="3" id="KW-1185">Reference proteome</keyword>
<keyword evidence="1" id="KW-0732">Signal</keyword>
<dbReference type="EMBL" id="JAEINI020000005">
    <property type="protein sequence ID" value="MCB5227096.1"/>
    <property type="molecule type" value="Genomic_DNA"/>
</dbReference>
<dbReference type="RefSeq" id="WP_226751156.1">
    <property type="nucleotide sequence ID" value="NZ_JAEINI020000005.1"/>
</dbReference>
<evidence type="ECO:0008006" key="4">
    <source>
        <dbReference type="Google" id="ProtNLM"/>
    </source>
</evidence>
<sequence length="349" mass="38954">MMRFLLLLAILALPVHALCPPLTPEATQVKLQHDLNGQLWLQSSESAQQLLLTEDKLGKVVAHLELTTTGIHSRIQAQPLVEDRNLDGVVDHIWLLSREGLLWRLPYADGQFGVAREMADLTASGLRFIATAGLLRTKLPTTLAPPSWGIADQYLVLVIGRHPQTGHDSIMLLRFGLNRLQQSVIHYQHLADRTLLDPAEQPQTLSAQDWRALLSNAGWKIHLPGKISSKPLVAAGVLYAPVAKTDTAAECETEQTEQLLYALQVHTGGRVYAERMMTVPFLADAQLRLRQNADKSIKLELGSDFQNRLLLTNLRKVSAECYHCSEPLSLDKFPIWQRLATYRSEQGAH</sequence>
<feature type="chain" id="PRO_5046623094" description="Phytase-like domain-containing protein" evidence="1">
    <location>
        <begin position="18"/>
        <end position="349"/>
    </location>
</feature>
<evidence type="ECO:0000256" key="1">
    <source>
        <dbReference type="SAM" id="SignalP"/>
    </source>
</evidence>
<comment type="caution">
    <text evidence="2">The sequence shown here is derived from an EMBL/GenBank/DDBJ whole genome shotgun (WGS) entry which is preliminary data.</text>
</comment>
<protein>
    <recommendedName>
        <fullName evidence="4">Phytase-like domain-containing protein</fullName>
    </recommendedName>
</protein>
<evidence type="ECO:0000313" key="2">
    <source>
        <dbReference type="EMBL" id="MCB5227096.1"/>
    </source>
</evidence>
<reference evidence="2 3" key="1">
    <citation type="submission" date="2021-10" db="EMBL/GenBank/DDBJ databases">
        <title>Alishewanella koreense sp. nov. isolated from seawater of southwestern coast in South Korea and the proposal for the reclassification of Rheinheimera perlucida and Rheinheimera tuosuensis as Arsukibacterium perlucida and Arsukibacterium tuosuensis.</title>
        <authorList>
            <person name="Kim K.H."/>
            <person name="Ruan W."/>
            <person name="Kim K.R."/>
            <person name="Baek J.H."/>
            <person name="Jeon C.O."/>
        </authorList>
    </citation>
    <scope>NUCLEOTIDE SEQUENCE [LARGE SCALE GENOMIC DNA]</scope>
    <source>
        <strain evidence="2 3">16-MA</strain>
    </source>
</reference>
<accession>A0ABS8C467</accession>
<dbReference type="Proteomes" id="UP000633814">
    <property type="component" value="Unassembled WGS sequence"/>
</dbReference>
<gene>
    <name evidence="2" type="ORF">JAO78_009750</name>
</gene>
<evidence type="ECO:0000313" key="3">
    <source>
        <dbReference type="Proteomes" id="UP000633814"/>
    </source>
</evidence>